<dbReference type="PROSITE" id="PS51841">
    <property type="entry name" value="LTD"/>
    <property type="match status" value="1"/>
</dbReference>
<accession>A0A239MIZ6</accession>
<feature type="domain" description="LTD" evidence="2">
    <location>
        <begin position="400"/>
        <end position="567"/>
    </location>
</feature>
<feature type="transmembrane region" description="Helical" evidence="1">
    <location>
        <begin position="814"/>
        <end position="838"/>
    </location>
</feature>
<name>A0A239MIZ6_9BACT</name>
<sequence>MSLKVMRIGNRAACMSSAAFSLEALPGMRISTMFFRCSALFLMAVLFLGLAPAARAAAGNTALKIYEVAGAGALSGATYRQDTIILFNPTAATIACATCAVQTHSGTSNTAAWTVYKLPSFSIPAGGFYMISGSSVSLATYGSVAPIPYDYELQTIELGTTPPTTQNILSSTVGVVALTNTQTALTASSASACGTGTQLLDMVGYGSNVALNTSTTATPATCYSGSGAAYYDGSTAYGRQLGVTRKNRCIDTADNLNDFVNLPPTFFNSTSTPTPCPGGTQLSAAVSATPTNPVVGGSVTFKAVVTPATQPSSAGITATLDFNTPYYGGTTLPMYDDGTHGDVTAGDGVYTLTTTVPSTTASGFVYPADVTVNDLAGDSYTGTTPLNVGGVNNGLTAGNNSLRIIAWYGAGNLSKSEYGRDTVILFNPTAAAISINGWSLQTGGSTGAFTTVYDLPNATIPSGGYFAIAGSGVNYISSAGCVSAVCNLNYAYDYQLKTVEGTETDTDNDLSSTAVTVALANTTTALGSGCPSTSAHLVDLVGVGAADGSSPVTCYAGSSYATYTPATTNGVATNINGIVYAYATVRKNKCGNSFDNANDFMLGFINFANSTTTPDPCPLGNQMSVTTAAATPATVGILDPVTFTTSVTPATNPASTSIAVTADLSNLGLSAVSPFYDDGTHGDKTAGDGVYSLSTAATSGAIGTVTGLIVSAKDAQGNLAQNVIPFVLQAGTFTMTTPTASGAIAAGGVLTFPITIAGQHGYGGVLNITCTGSPNANTLGVPISTQCVSTPSELTLANDGTATISLAIATGTTYSAGLFSGPLGFGLIGLLSIGLLTVGVWRRKHLVSAGLFAVLLLMTLNTTACGKNGGLGNTAAAPGTYTYVVTATDSNIATVTNSLTFTITVQ</sequence>
<dbReference type="NCBIfam" id="NF041940">
    <property type="entry name" value="choice_anch_X"/>
    <property type="match status" value="2"/>
</dbReference>
<keyword evidence="1" id="KW-0472">Membrane</keyword>
<dbReference type="Proteomes" id="UP000198356">
    <property type="component" value="Unassembled WGS sequence"/>
</dbReference>
<reference evidence="3 4" key="1">
    <citation type="submission" date="2017-06" db="EMBL/GenBank/DDBJ databases">
        <authorList>
            <person name="Kim H.J."/>
            <person name="Triplett B.A."/>
        </authorList>
    </citation>
    <scope>NUCLEOTIDE SEQUENCE [LARGE SCALE GENOMIC DNA]</scope>
    <source>
        <strain evidence="3 4">DSM 18704</strain>
    </source>
</reference>
<organism evidence="3 4">
    <name type="scientific">Granulicella rosea</name>
    <dbReference type="NCBI Taxonomy" id="474952"/>
    <lineage>
        <taxon>Bacteria</taxon>
        <taxon>Pseudomonadati</taxon>
        <taxon>Acidobacteriota</taxon>
        <taxon>Terriglobia</taxon>
        <taxon>Terriglobales</taxon>
        <taxon>Acidobacteriaceae</taxon>
        <taxon>Granulicella</taxon>
    </lineage>
</organism>
<dbReference type="InterPro" id="IPR001322">
    <property type="entry name" value="Lamin_tail_dom"/>
</dbReference>
<gene>
    <name evidence="3" type="ORF">SAMN05421770_11322</name>
</gene>
<evidence type="ECO:0000313" key="3">
    <source>
        <dbReference type="EMBL" id="SNT42074.1"/>
    </source>
</evidence>
<feature type="transmembrane region" description="Helical" evidence="1">
    <location>
        <begin position="845"/>
        <end position="864"/>
    </location>
</feature>
<proteinExistence type="predicted"/>
<evidence type="ECO:0000259" key="2">
    <source>
        <dbReference type="PROSITE" id="PS51841"/>
    </source>
</evidence>
<keyword evidence="1" id="KW-1133">Transmembrane helix</keyword>
<keyword evidence="1" id="KW-0812">Transmembrane</keyword>
<keyword evidence="4" id="KW-1185">Reference proteome</keyword>
<dbReference type="AlphaFoldDB" id="A0A239MIZ6"/>
<dbReference type="EMBL" id="FZOU01000013">
    <property type="protein sequence ID" value="SNT42074.1"/>
    <property type="molecule type" value="Genomic_DNA"/>
</dbReference>
<protein>
    <submittedName>
        <fullName evidence="3">Lamin Tail Domain</fullName>
    </submittedName>
</protein>
<evidence type="ECO:0000256" key="1">
    <source>
        <dbReference type="SAM" id="Phobius"/>
    </source>
</evidence>
<evidence type="ECO:0000313" key="4">
    <source>
        <dbReference type="Proteomes" id="UP000198356"/>
    </source>
</evidence>